<reference evidence="5 6" key="1">
    <citation type="submission" date="2019-06" db="EMBL/GenBank/DDBJ databases">
        <authorList>
            <person name="Jiang L."/>
        </authorList>
    </citation>
    <scope>NUCLEOTIDE SEQUENCE [LARGE SCALE GENOMIC DNA]</scope>
    <source>
        <strain evidence="5 6">YIM 48858</strain>
    </source>
</reference>
<sequence>MPELRPTVLVIAGSDSSGGAGLQRDLLALADFNIGAVTAITAVTAQSDQRVQAVLAMPPELVRDQIEMAFQTRTISAVKIGMLGTGDVVEAVADRLRGLKGVPVVLDPVLLASSGATLLDEPGRKALITELFPIATLLTPNLPEAAALLNEAPAGNDRDLVLQAKRLRALGPRAVLMKGGHGTGDASVDVLLTEEDQPHYLRAPRLAVSMRGTGCALATAIAAQLALGRPLLEACSTAKAYVHQSMLGRGRREQSRAGGQPDDWSCARSG</sequence>
<evidence type="ECO:0000313" key="6">
    <source>
        <dbReference type="Proteomes" id="UP000305709"/>
    </source>
</evidence>
<feature type="region of interest" description="Disordered" evidence="3">
    <location>
        <begin position="246"/>
        <end position="270"/>
    </location>
</feature>
<dbReference type="NCBIfam" id="TIGR00097">
    <property type="entry name" value="HMP-P_kinase"/>
    <property type="match status" value="1"/>
</dbReference>
<dbReference type="EC" id="2.7.1.49" evidence="2"/>
<dbReference type="EMBL" id="VDFV01000073">
    <property type="protein sequence ID" value="TNC60996.1"/>
    <property type="molecule type" value="Genomic_DNA"/>
</dbReference>
<dbReference type="RefSeq" id="WP_139083767.1">
    <property type="nucleotide sequence ID" value="NZ_VDFV01000073.1"/>
</dbReference>
<dbReference type="Gene3D" id="3.40.1190.20">
    <property type="match status" value="1"/>
</dbReference>
<dbReference type="InterPro" id="IPR004399">
    <property type="entry name" value="HMP/HMP-P_kinase_dom"/>
</dbReference>
<evidence type="ECO:0000256" key="3">
    <source>
        <dbReference type="SAM" id="MobiDB-lite"/>
    </source>
</evidence>
<feature type="domain" description="Pyridoxamine kinase/Phosphomethylpyrimidine kinase" evidence="4">
    <location>
        <begin position="15"/>
        <end position="246"/>
    </location>
</feature>
<dbReference type="PANTHER" id="PTHR20858">
    <property type="entry name" value="PHOSPHOMETHYLPYRIMIDINE KINASE"/>
    <property type="match status" value="1"/>
</dbReference>
<dbReference type="Pfam" id="PF08543">
    <property type="entry name" value="Phos_pyr_kin"/>
    <property type="match status" value="1"/>
</dbReference>
<dbReference type="InterPro" id="IPR029056">
    <property type="entry name" value="Ribokinase-like"/>
</dbReference>
<evidence type="ECO:0000259" key="4">
    <source>
        <dbReference type="Pfam" id="PF08543"/>
    </source>
</evidence>
<evidence type="ECO:0000256" key="1">
    <source>
        <dbReference type="ARBA" id="ARBA00004948"/>
    </source>
</evidence>
<accession>A0A5C4N3Q1</accession>
<comment type="pathway">
    <text evidence="1">Cofactor biosynthesis; thiamine diphosphate biosynthesis.</text>
</comment>
<keyword evidence="5" id="KW-0418">Kinase</keyword>
<comment type="caution">
    <text evidence="5">The sequence shown here is derived from an EMBL/GenBank/DDBJ whole genome shotgun (WGS) entry which is preliminary data.</text>
</comment>
<dbReference type="UniPathway" id="UPA00060">
    <property type="reaction ID" value="UER00138"/>
</dbReference>
<dbReference type="OrthoDB" id="9810880at2"/>
<dbReference type="CDD" id="cd01169">
    <property type="entry name" value="HMPP_kinase"/>
    <property type="match status" value="1"/>
</dbReference>
<dbReference type="GO" id="GO:0005829">
    <property type="term" value="C:cytosol"/>
    <property type="evidence" value="ECO:0007669"/>
    <property type="project" value="TreeGrafter"/>
</dbReference>
<dbReference type="Proteomes" id="UP000305709">
    <property type="component" value="Unassembled WGS sequence"/>
</dbReference>
<evidence type="ECO:0000313" key="5">
    <source>
        <dbReference type="EMBL" id="TNC60996.1"/>
    </source>
</evidence>
<dbReference type="AlphaFoldDB" id="A0A5C4N3Q1"/>
<keyword evidence="5" id="KW-0808">Transferase</keyword>
<gene>
    <name evidence="5" type="primary">thiD</name>
    <name evidence="5" type="ORF">FHG71_21605</name>
</gene>
<evidence type="ECO:0000256" key="2">
    <source>
        <dbReference type="ARBA" id="ARBA00012135"/>
    </source>
</evidence>
<keyword evidence="6" id="KW-1185">Reference proteome</keyword>
<dbReference type="InterPro" id="IPR013749">
    <property type="entry name" value="PM/HMP-P_kinase-1"/>
</dbReference>
<dbReference type="PANTHER" id="PTHR20858:SF17">
    <property type="entry name" value="HYDROXYMETHYLPYRIMIDINE_PHOSPHOMETHYLPYRIMIDINE KINASE THI20-RELATED"/>
    <property type="match status" value="1"/>
</dbReference>
<dbReference type="SUPFAM" id="SSF53613">
    <property type="entry name" value="Ribokinase-like"/>
    <property type="match status" value="1"/>
</dbReference>
<organism evidence="5 6">
    <name type="scientific">Rubellimicrobium roseum</name>
    <dbReference type="NCBI Taxonomy" id="687525"/>
    <lineage>
        <taxon>Bacteria</taxon>
        <taxon>Pseudomonadati</taxon>
        <taxon>Pseudomonadota</taxon>
        <taxon>Alphaproteobacteria</taxon>
        <taxon>Rhodobacterales</taxon>
        <taxon>Roseobacteraceae</taxon>
        <taxon>Rubellimicrobium</taxon>
    </lineage>
</organism>
<protein>
    <recommendedName>
        <fullName evidence="2">hydroxymethylpyrimidine kinase</fullName>
        <ecNumber evidence="2">2.7.1.49</ecNumber>
    </recommendedName>
</protein>
<name>A0A5C4N3Q1_9RHOB</name>
<dbReference type="GO" id="GO:0009228">
    <property type="term" value="P:thiamine biosynthetic process"/>
    <property type="evidence" value="ECO:0007669"/>
    <property type="project" value="InterPro"/>
</dbReference>
<dbReference type="GO" id="GO:0009229">
    <property type="term" value="P:thiamine diphosphate biosynthetic process"/>
    <property type="evidence" value="ECO:0007669"/>
    <property type="project" value="UniProtKB-UniPathway"/>
</dbReference>
<dbReference type="GO" id="GO:0008972">
    <property type="term" value="F:phosphomethylpyrimidine kinase activity"/>
    <property type="evidence" value="ECO:0007669"/>
    <property type="project" value="InterPro"/>
</dbReference>
<proteinExistence type="predicted"/>
<dbReference type="GO" id="GO:0008902">
    <property type="term" value="F:hydroxymethylpyrimidine kinase activity"/>
    <property type="evidence" value="ECO:0007669"/>
    <property type="project" value="UniProtKB-EC"/>
</dbReference>